<feature type="transmembrane region" description="Helical" evidence="2">
    <location>
        <begin position="94"/>
        <end position="112"/>
    </location>
</feature>
<comment type="caution">
    <text evidence="3">The sequence shown here is derived from an EMBL/GenBank/DDBJ whole genome shotgun (WGS) entry which is preliminary data.</text>
</comment>
<proteinExistence type="predicted"/>
<gene>
    <name evidence="3" type="ORF">DL240_19295</name>
</gene>
<dbReference type="Proteomes" id="UP000249169">
    <property type="component" value="Unassembled WGS sequence"/>
</dbReference>
<protein>
    <submittedName>
        <fullName evidence="3">Uncharacterized protein</fullName>
    </submittedName>
</protein>
<keyword evidence="2" id="KW-0472">Membrane</keyword>
<evidence type="ECO:0000313" key="4">
    <source>
        <dbReference type="Proteomes" id="UP000249169"/>
    </source>
</evidence>
<dbReference type="EMBL" id="QHKO01000018">
    <property type="protein sequence ID" value="RAL19997.1"/>
    <property type="molecule type" value="Genomic_DNA"/>
</dbReference>
<reference evidence="3 4" key="1">
    <citation type="submission" date="2018-05" db="EMBL/GenBank/DDBJ databases">
        <title>Lujinxingia marina gen. nov. sp. nov., a new facultative anaerobic member of the class Deltaproteobacteria, and proposal of Lujinxingaceae fam. nov.</title>
        <authorList>
            <person name="Li C.-M."/>
        </authorList>
    </citation>
    <scope>NUCLEOTIDE SEQUENCE [LARGE SCALE GENOMIC DNA]</scope>
    <source>
        <strain evidence="3 4">B210</strain>
    </source>
</reference>
<evidence type="ECO:0000313" key="3">
    <source>
        <dbReference type="EMBL" id="RAL19997.1"/>
    </source>
</evidence>
<evidence type="ECO:0000256" key="1">
    <source>
        <dbReference type="SAM" id="MobiDB-lite"/>
    </source>
</evidence>
<dbReference type="OrthoDB" id="5520674at2"/>
<keyword evidence="4" id="KW-1185">Reference proteome</keyword>
<keyword evidence="2" id="KW-1133">Transmembrane helix</keyword>
<sequence length="113" mass="12107">MKFKLPKLPMPPRPQPLPPGERPRLQHLFGSYARGTLAMMGAACGLIAVATLGLELAFPVGLTQALGLPIPYMSMPLGVATLVLGGLMARQDRLYALPALLLGLLYWAMVVLN</sequence>
<evidence type="ECO:0000256" key="2">
    <source>
        <dbReference type="SAM" id="Phobius"/>
    </source>
</evidence>
<accession>A0A328C2K6</accession>
<feature type="transmembrane region" description="Helical" evidence="2">
    <location>
        <begin position="66"/>
        <end position="87"/>
    </location>
</feature>
<feature type="region of interest" description="Disordered" evidence="1">
    <location>
        <begin position="1"/>
        <end position="21"/>
    </location>
</feature>
<name>A0A328C2K6_9DELT</name>
<keyword evidence="2" id="KW-0812">Transmembrane</keyword>
<dbReference type="RefSeq" id="WP_111731531.1">
    <property type="nucleotide sequence ID" value="NZ_QHKO01000018.1"/>
</dbReference>
<dbReference type="AlphaFoldDB" id="A0A328C2K6"/>
<feature type="compositionally biased region" description="Pro residues" evidence="1">
    <location>
        <begin position="8"/>
        <end position="20"/>
    </location>
</feature>
<organism evidence="3 4">
    <name type="scientific">Lujinxingia litoralis</name>
    <dbReference type="NCBI Taxonomy" id="2211119"/>
    <lineage>
        <taxon>Bacteria</taxon>
        <taxon>Deltaproteobacteria</taxon>
        <taxon>Bradymonadales</taxon>
        <taxon>Lujinxingiaceae</taxon>
        <taxon>Lujinxingia</taxon>
    </lineage>
</organism>
<feature type="transmembrane region" description="Helical" evidence="2">
    <location>
        <begin position="32"/>
        <end position="54"/>
    </location>
</feature>